<dbReference type="Gene3D" id="3.40.1280.10">
    <property type="match status" value="1"/>
</dbReference>
<evidence type="ECO:0000256" key="3">
    <source>
        <dbReference type="ARBA" id="ARBA00022679"/>
    </source>
</evidence>
<dbReference type="InterPro" id="IPR029028">
    <property type="entry name" value="Alpha/beta_knot_MTases"/>
</dbReference>
<dbReference type="PANTHER" id="PTHR33603:SF1">
    <property type="entry name" value="RIBOSOMAL RNA LARGE SUBUNIT METHYLTRANSFERASE H"/>
    <property type="match status" value="1"/>
</dbReference>
<evidence type="ECO:0000313" key="8">
    <source>
        <dbReference type="Proteomes" id="UP000288587"/>
    </source>
</evidence>
<comment type="subcellular location">
    <subcellularLocation>
        <location evidence="6">Cytoplasm</location>
    </subcellularLocation>
</comment>
<dbReference type="EC" id="2.1.1.177" evidence="6"/>
<keyword evidence="3 6" id="KW-0808">Transferase</keyword>
<comment type="caution">
    <text evidence="7">The sequence shown here is derived from an EMBL/GenBank/DDBJ whole genome shotgun (WGS) entry which is preliminary data.</text>
</comment>
<keyword evidence="2 6" id="KW-0489">Methyltransferase</keyword>
<dbReference type="GO" id="GO:0005737">
    <property type="term" value="C:cytoplasm"/>
    <property type="evidence" value="ECO:0007669"/>
    <property type="project" value="UniProtKB-SubCell"/>
</dbReference>
<dbReference type="GO" id="GO:0070038">
    <property type="term" value="F:rRNA (pseudouridine-N3-)-methyltransferase activity"/>
    <property type="evidence" value="ECO:0007669"/>
    <property type="project" value="UniProtKB-UniRule"/>
</dbReference>
<feature type="binding site" evidence="6">
    <location>
        <position position="73"/>
    </location>
    <ligand>
        <name>S-adenosyl-L-methionine</name>
        <dbReference type="ChEBI" id="CHEBI:59789"/>
    </ligand>
</feature>
<comment type="similarity">
    <text evidence="5 6">Belongs to the RNA methyltransferase RlmH family.</text>
</comment>
<dbReference type="HAMAP" id="MF_00658">
    <property type="entry name" value="23SrRNA_methyltr_H"/>
    <property type="match status" value="1"/>
</dbReference>
<dbReference type="InterPro" id="IPR029026">
    <property type="entry name" value="tRNA_m1G_MTases_N"/>
</dbReference>
<dbReference type="Proteomes" id="UP000288587">
    <property type="component" value="Unassembled WGS sequence"/>
</dbReference>
<dbReference type="AlphaFoldDB" id="A0A3S2US29"/>
<protein>
    <recommendedName>
        <fullName evidence="6">Ribosomal RNA large subunit methyltransferase H</fullName>
        <ecNumber evidence="6">2.1.1.177</ecNumber>
    </recommendedName>
    <alternativeName>
        <fullName evidence="6">23S rRNA (pseudouridine1915-N3)-methyltransferase</fullName>
    </alternativeName>
    <alternativeName>
        <fullName evidence="6">23S rRNA m3Psi1915 methyltransferase</fullName>
    </alternativeName>
    <alternativeName>
        <fullName evidence="6">rRNA (pseudouridine-N3-)-methyltransferase RlmH</fullName>
    </alternativeName>
</protein>
<comment type="subunit">
    <text evidence="6">Homodimer.</text>
</comment>
<reference evidence="7 8" key="1">
    <citation type="submission" date="2019-01" db="EMBL/GenBank/DDBJ databases">
        <authorList>
            <person name="Chen W.-M."/>
        </authorList>
    </citation>
    <scope>NUCLEOTIDE SEQUENCE [LARGE SCALE GENOMIC DNA]</scope>
    <source>
        <strain evidence="7 8">CCP-18</strain>
    </source>
</reference>
<gene>
    <name evidence="6 7" type="primary">rlmH</name>
    <name evidence="7" type="ORF">EOD73_16225</name>
</gene>
<evidence type="ECO:0000256" key="6">
    <source>
        <dbReference type="HAMAP-Rule" id="MF_00658"/>
    </source>
</evidence>
<evidence type="ECO:0000256" key="4">
    <source>
        <dbReference type="ARBA" id="ARBA00022691"/>
    </source>
</evidence>
<dbReference type="PIRSF" id="PIRSF004505">
    <property type="entry name" value="MT_bac"/>
    <property type="match status" value="1"/>
</dbReference>
<evidence type="ECO:0000256" key="5">
    <source>
        <dbReference type="ARBA" id="ARBA00038303"/>
    </source>
</evidence>
<name>A0A3S2US29_9BURK</name>
<dbReference type="EMBL" id="SACM01000005">
    <property type="protein sequence ID" value="RVT83101.1"/>
    <property type="molecule type" value="Genomic_DNA"/>
</dbReference>
<dbReference type="InterPro" id="IPR003742">
    <property type="entry name" value="RlmH-like"/>
</dbReference>
<dbReference type="SUPFAM" id="SSF75217">
    <property type="entry name" value="alpha/beta knot"/>
    <property type="match status" value="1"/>
</dbReference>
<dbReference type="NCBIfam" id="NF000986">
    <property type="entry name" value="PRK00103.1-4"/>
    <property type="match status" value="1"/>
</dbReference>
<evidence type="ECO:0000256" key="2">
    <source>
        <dbReference type="ARBA" id="ARBA00022603"/>
    </source>
</evidence>
<dbReference type="RefSeq" id="WP_127684081.1">
    <property type="nucleotide sequence ID" value="NZ_SACM01000005.1"/>
</dbReference>
<sequence>MQLLLLAVGQRLPAWADEATADLVKRFPPDLPLVLKTAKAEPRTTGKTAAQMMAAEAQRLQDATPKGARRVVLDERGERQTSVQLAERLERWKADGRDVVLYMGGPDGLAAELKDAADEKLRLSDLTLPHALARVLLVEALYRAWSITAGHPYHRE</sequence>
<dbReference type="Pfam" id="PF02590">
    <property type="entry name" value="SPOUT_MTase"/>
    <property type="match status" value="1"/>
</dbReference>
<keyword evidence="6" id="KW-0963">Cytoplasm</keyword>
<accession>A0A3S2US29</accession>
<proteinExistence type="inferred from homology"/>
<evidence type="ECO:0000313" key="7">
    <source>
        <dbReference type="EMBL" id="RVT83101.1"/>
    </source>
</evidence>
<keyword evidence="8" id="KW-1185">Reference proteome</keyword>
<feature type="binding site" evidence="6">
    <location>
        <begin position="123"/>
        <end position="128"/>
    </location>
    <ligand>
        <name>S-adenosyl-L-methionine</name>
        <dbReference type="ChEBI" id="CHEBI:59789"/>
    </ligand>
</feature>
<dbReference type="PANTHER" id="PTHR33603">
    <property type="entry name" value="METHYLTRANSFERASE"/>
    <property type="match status" value="1"/>
</dbReference>
<dbReference type="OrthoDB" id="9806643at2"/>
<organism evidence="7 8">
    <name type="scientific">Inhella crocodyli</name>
    <dbReference type="NCBI Taxonomy" id="2499851"/>
    <lineage>
        <taxon>Bacteria</taxon>
        <taxon>Pseudomonadati</taxon>
        <taxon>Pseudomonadota</taxon>
        <taxon>Betaproteobacteria</taxon>
        <taxon>Burkholderiales</taxon>
        <taxon>Sphaerotilaceae</taxon>
        <taxon>Inhella</taxon>
    </lineage>
</organism>
<comment type="catalytic activity">
    <reaction evidence="6">
        <text>pseudouridine(1915) in 23S rRNA + S-adenosyl-L-methionine = N(3)-methylpseudouridine(1915) in 23S rRNA + S-adenosyl-L-homocysteine + H(+)</text>
        <dbReference type="Rhea" id="RHEA:42752"/>
        <dbReference type="Rhea" id="RHEA-COMP:10221"/>
        <dbReference type="Rhea" id="RHEA-COMP:10222"/>
        <dbReference type="ChEBI" id="CHEBI:15378"/>
        <dbReference type="ChEBI" id="CHEBI:57856"/>
        <dbReference type="ChEBI" id="CHEBI:59789"/>
        <dbReference type="ChEBI" id="CHEBI:65314"/>
        <dbReference type="ChEBI" id="CHEBI:74486"/>
        <dbReference type="EC" id="2.1.1.177"/>
    </reaction>
</comment>
<evidence type="ECO:0000256" key="1">
    <source>
        <dbReference type="ARBA" id="ARBA00022552"/>
    </source>
</evidence>
<comment type="function">
    <text evidence="6">Specifically methylates the pseudouridine at position 1915 (m3Psi1915) in 23S rRNA.</text>
</comment>
<keyword evidence="1 6" id="KW-0698">rRNA processing</keyword>
<feature type="binding site" evidence="6">
    <location>
        <position position="104"/>
    </location>
    <ligand>
        <name>S-adenosyl-L-methionine</name>
        <dbReference type="ChEBI" id="CHEBI:59789"/>
    </ligand>
</feature>
<keyword evidence="4 6" id="KW-0949">S-adenosyl-L-methionine</keyword>
<dbReference type="CDD" id="cd18081">
    <property type="entry name" value="RlmH-like"/>
    <property type="match status" value="1"/>
</dbReference>